<dbReference type="PANTHER" id="PTHR46680:SF3">
    <property type="entry name" value="NF-KAPPA-B INHIBITOR CACTUS"/>
    <property type="match status" value="1"/>
</dbReference>
<feature type="repeat" description="ANK" evidence="3">
    <location>
        <begin position="160"/>
        <end position="192"/>
    </location>
</feature>
<dbReference type="RefSeq" id="WP_342026022.1">
    <property type="nucleotide sequence ID" value="NZ_CP151651.1"/>
</dbReference>
<dbReference type="SMART" id="SM00248">
    <property type="entry name" value="ANK"/>
    <property type="match status" value="5"/>
</dbReference>
<dbReference type="EMBL" id="CP151651">
    <property type="protein sequence ID" value="WZP09059.1"/>
    <property type="molecule type" value="Genomic_DNA"/>
</dbReference>
<evidence type="ECO:0000256" key="2">
    <source>
        <dbReference type="ARBA" id="ARBA00023043"/>
    </source>
</evidence>
<dbReference type="SUPFAM" id="SSF48403">
    <property type="entry name" value="Ankyrin repeat"/>
    <property type="match status" value="1"/>
</dbReference>
<reference evidence="4 5" key="1">
    <citation type="submission" date="2024-04" db="EMBL/GenBank/DDBJ databases">
        <title>Screening of coral probiotics and analysis of their probiotic properties.</title>
        <authorList>
            <person name="Wang S."/>
        </authorList>
    </citation>
    <scope>NUCLEOTIDE SEQUENCE [LARGE SCALE GENOMIC DNA]</scope>
    <source>
        <strain evidence="4 5">GXU-Z9</strain>
    </source>
</reference>
<dbReference type="Gene3D" id="1.25.40.20">
    <property type="entry name" value="Ankyrin repeat-containing domain"/>
    <property type="match status" value="2"/>
</dbReference>
<dbReference type="PANTHER" id="PTHR46680">
    <property type="entry name" value="NF-KAPPA-B INHIBITOR ALPHA"/>
    <property type="match status" value="1"/>
</dbReference>
<keyword evidence="2 3" id="KW-0040">ANK repeat</keyword>
<sequence length="220" mass="23863">MSKKFMEAVTNSNLEEMEEMIKANPDLLNLRSQTGQSPVLAAIYNGAGKSLEFLLKKDIPLDIFEAAAAGNLSRVKELVEMNPKLVTEYANDGFTALGLASYLGHKEIVEYLVQKGADVNSASKNSMKVMPLHSAVATKKVDIAEVLLKNGAKVNAKQDSGWTPLHEAALHGHSDMIKLLLRFGADKTIKKDDGDTPLDVALHNKKENVADLLIPQGIKG</sequence>
<dbReference type="PROSITE" id="PS50088">
    <property type="entry name" value="ANK_REPEAT"/>
    <property type="match status" value="4"/>
</dbReference>
<dbReference type="InterPro" id="IPR051070">
    <property type="entry name" value="NF-kappa-B_inhibitor"/>
</dbReference>
<accession>A0ABZ2ZNT0</accession>
<evidence type="ECO:0000256" key="3">
    <source>
        <dbReference type="PROSITE-ProRule" id="PRU00023"/>
    </source>
</evidence>
<dbReference type="Pfam" id="PF00023">
    <property type="entry name" value="Ank"/>
    <property type="match status" value="1"/>
</dbReference>
<dbReference type="Proteomes" id="UP001472074">
    <property type="component" value="Chromosome"/>
</dbReference>
<dbReference type="InterPro" id="IPR002110">
    <property type="entry name" value="Ankyrin_rpt"/>
</dbReference>
<evidence type="ECO:0000313" key="5">
    <source>
        <dbReference type="Proteomes" id="UP001472074"/>
    </source>
</evidence>
<feature type="repeat" description="ANK" evidence="3">
    <location>
        <begin position="92"/>
        <end position="124"/>
    </location>
</feature>
<keyword evidence="1" id="KW-0677">Repeat</keyword>
<organism evidence="4 5">
    <name type="scientific">Cytobacillus pseudoceanisediminis</name>
    <dbReference type="NCBI Taxonomy" id="3051614"/>
    <lineage>
        <taxon>Bacteria</taxon>
        <taxon>Bacillati</taxon>
        <taxon>Bacillota</taxon>
        <taxon>Bacilli</taxon>
        <taxon>Bacillales</taxon>
        <taxon>Bacillaceae</taxon>
        <taxon>Cytobacillus</taxon>
    </lineage>
</organism>
<keyword evidence="5" id="KW-1185">Reference proteome</keyword>
<feature type="repeat" description="ANK" evidence="3">
    <location>
        <begin position="127"/>
        <end position="159"/>
    </location>
</feature>
<gene>
    <name evidence="4" type="ORF">AADC60_08025</name>
</gene>
<proteinExistence type="predicted"/>
<dbReference type="InterPro" id="IPR036770">
    <property type="entry name" value="Ankyrin_rpt-contain_sf"/>
</dbReference>
<evidence type="ECO:0000256" key="1">
    <source>
        <dbReference type="ARBA" id="ARBA00022737"/>
    </source>
</evidence>
<evidence type="ECO:0000313" key="4">
    <source>
        <dbReference type="EMBL" id="WZP09059.1"/>
    </source>
</evidence>
<protein>
    <submittedName>
        <fullName evidence="4">Ankyrin repeat domain-containing protein</fullName>
    </submittedName>
</protein>
<name>A0ABZ2ZNT0_9BACI</name>
<feature type="repeat" description="ANK" evidence="3">
    <location>
        <begin position="193"/>
        <end position="220"/>
    </location>
</feature>
<dbReference type="PRINTS" id="PR01415">
    <property type="entry name" value="ANKYRIN"/>
</dbReference>
<dbReference type="PROSITE" id="PS50297">
    <property type="entry name" value="ANK_REP_REGION"/>
    <property type="match status" value="4"/>
</dbReference>
<dbReference type="Pfam" id="PF12796">
    <property type="entry name" value="Ank_2"/>
    <property type="match status" value="1"/>
</dbReference>